<feature type="region of interest" description="Disordered" evidence="1">
    <location>
        <begin position="25"/>
        <end position="47"/>
    </location>
</feature>
<feature type="region of interest" description="Disordered" evidence="1">
    <location>
        <begin position="102"/>
        <end position="127"/>
    </location>
</feature>
<comment type="caution">
    <text evidence="2">The sequence shown here is derived from an EMBL/GenBank/DDBJ whole genome shotgun (WGS) entry which is preliminary data.</text>
</comment>
<proteinExistence type="predicted"/>
<dbReference type="EMBL" id="JAUEPU010000088">
    <property type="protein sequence ID" value="KAK0479397.1"/>
    <property type="molecule type" value="Genomic_DNA"/>
</dbReference>
<reference evidence="2" key="1">
    <citation type="submission" date="2023-06" db="EMBL/GenBank/DDBJ databases">
        <authorList>
            <consortium name="Lawrence Berkeley National Laboratory"/>
            <person name="Ahrendt S."/>
            <person name="Sahu N."/>
            <person name="Indic B."/>
            <person name="Wong-Bajracharya J."/>
            <person name="Merenyi Z."/>
            <person name="Ke H.-M."/>
            <person name="Monk M."/>
            <person name="Kocsube S."/>
            <person name="Drula E."/>
            <person name="Lipzen A."/>
            <person name="Balint B."/>
            <person name="Henrissat B."/>
            <person name="Andreopoulos B."/>
            <person name="Martin F.M."/>
            <person name="Harder C.B."/>
            <person name="Rigling D."/>
            <person name="Ford K.L."/>
            <person name="Foster G.D."/>
            <person name="Pangilinan J."/>
            <person name="Papanicolaou A."/>
            <person name="Barry K."/>
            <person name="LaButti K."/>
            <person name="Viragh M."/>
            <person name="Koriabine M."/>
            <person name="Yan M."/>
            <person name="Riley R."/>
            <person name="Champramary S."/>
            <person name="Plett K.L."/>
            <person name="Tsai I.J."/>
            <person name="Slot J."/>
            <person name="Sipos G."/>
            <person name="Plett J."/>
            <person name="Nagy L.G."/>
            <person name="Grigoriev I.V."/>
        </authorList>
    </citation>
    <scope>NUCLEOTIDE SEQUENCE</scope>
    <source>
        <strain evidence="2">HWK02</strain>
    </source>
</reference>
<organism evidence="2 3">
    <name type="scientific">Armillaria luteobubalina</name>
    <dbReference type="NCBI Taxonomy" id="153913"/>
    <lineage>
        <taxon>Eukaryota</taxon>
        <taxon>Fungi</taxon>
        <taxon>Dikarya</taxon>
        <taxon>Basidiomycota</taxon>
        <taxon>Agaricomycotina</taxon>
        <taxon>Agaricomycetes</taxon>
        <taxon>Agaricomycetidae</taxon>
        <taxon>Agaricales</taxon>
        <taxon>Marasmiineae</taxon>
        <taxon>Physalacriaceae</taxon>
        <taxon>Armillaria</taxon>
    </lineage>
</organism>
<feature type="compositionally biased region" description="Pro residues" evidence="1">
    <location>
        <begin position="109"/>
        <end position="124"/>
    </location>
</feature>
<gene>
    <name evidence="2" type="ORF">EDD18DRAFT_846509</name>
</gene>
<keyword evidence="3" id="KW-1185">Reference proteome</keyword>
<evidence type="ECO:0000256" key="1">
    <source>
        <dbReference type="SAM" id="MobiDB-lite"/>
    </source>
</evidence>
<evidence type="ECO:0000313" key="3">
    <source>
        <dbReference type="Proteomes" id="UP001175228"/>
    </source>
</evidence>
<dbReference type="AlphaFoldDB" id="A0AA39U7T3"/>
<evidence type="ECO:0000313" key="2">
    <source>
        <dbReference type="EMBL" id="KAK0479397.1"/>
    </source>
</evidence>
<name>A0AA39U7T3_9AGAR</name>
<accession>A0AA39U7T3</accession>
<dbReference type="Proteomes" id="UP001175228">
    <property type="component" value="Unassembled WGS sequence"/>
</dbReference>
<protein>
    <submittedName>
        <fullName evidence="2">Uncharacterized protein</fullName>
    </submittedName>
</protein>
<sequence length="378" mass="42539">MVSMLMSCLLICYYHWRFDRRRGGMKTQVHKPPPQRLSTTSPFPRRIMQSPNVTLPSFEELLQSLNGPNPPPLPGRCVQPGAGPTSAQLPAIYQYLLPQPRTDFKPSATSPPPPVNVQHPPPQPKIHSEPSAKHLLPIITVDYRANYQTIPGPLGPGHQWLKQPLGAVHENCPPGNYYALLKLSETYPPHEKKECFASGCCSLIKRGSPFAQFDIDPLKTRGKSYTVYLHRPKWDNRKNLPVLKSIPFISSDPNDQELGLPGVSVPRLLATEPGILADANSLILNAESLWPTPRTWSPQVKVKEHSLLRYRCYNSTMECKHAVLTRLGLAYSLAADFFRVYDRGTKEKSFDFMRLRLVALYTVDPSSVQWNVAYAIVD</sequence>